<dbReference type="InterPro" id="IPR007833">
    <property type="entry name" value="Capsule_polysaccharide_synth"/>
</dbReference>
<dbReference type="RefSeq" id="WP_128091343.1">
    <property type="nucleotide sequence ID" value="NZ_UARG01000017.1"/>
</dbReference>
<dbReference type="GO" id="GO:0000271">
    <property type="term" value="P:polysaccharide biosynthetic process"/>
    <property type="evidence" value="ECO:0007669"/>
    <property type="project" value="InterPro"/>
</dbReference>
<dbReference type="Proteomes" id="UP000249891">
    <property type="component" value="Unassembled WGS sequence"/>
</dbReference>
<dbReference type="Pfam" id="PF05159">
    <property type="entry name" value="Capsule_synth"/>
    <property type="match status" value="1"/>
</dbReference>
<dbReference type="GO" id="GO:0015774">
    <property type="term" value="P:polysaccharide transport"/>
    <property type="evidence" value="ECO:0007669"/>
    <property type="project" value="InterPro"/>
</dbReference>
<reference evidence="1 2" key="1">
    <citation type="submission" date="2018-06" db="EMBL/GenBank/DDBJ databases">
        <authorList>
            <consortium name="Pathogen Informatics"/>
            <person name="Doyle S."/>
        </authorList>
    </citation>
    <scope>NUCLEOTIDE SEQUENCE [LARGE SCALE GENOMIC DNA]</scope>
    <source>
        <strain evidence="1 2">NCTC11546</strain>
    </source>
</reference>
<protein>
    <submittedName>
        <fullName evidence="1">Capsule polysaccharide biosynthesis protein</fullName>
    </submittedName>
</protein>
<dbReference type="EMBL" id="UARG01000017">
    <property type="protein sequence ID" value="SQA78048.1"/>
    <property type="molecule type" value="Genomic_DNA"/>
</dbReference>
<proteinExistence type="predicted"/>
<name>A0A2X2RAC9_CAPOC</name>
<dbReference type="AlphaFoldDB" id="A0A2X2RAC9"/>
<evidence type="ECO:0000313" key="1">
    <source>
        <dbReference type="EMBL" id="SQA78048.1"/>
    </source>
</evidence>
<accession>A0A2X2RAC9</accession>
<sequence>MNIKENIAAQFLDFEKKNNLFDLQDSKGTFYWDIIRYYVYIKLIYQEDPLIKKKKKRNYLLILKRILNSIFLFFDCSKKQYLFYLASRDKDAHRRSVDRILKPSCDLLKEKKLLLIESFTPNLKGTYFLPQNVYYKLFRKKHFDFTNVLNLLNNSFGETKLSNEYLNAILNHYYSDLSFFKKILKRHKVEEIFMTQNGIQKGLIKAAKELNIKIFEFQHGVVYKNHLAYNYPTECLNEKVYLPDTIFSFSPFWFQDIFLPNVNIVPIGNDFLYNSIKINSLTKPKKAILIISANIFGKKLLKFIKNDAFQKKTQNIPIFFKLHPNQFDEKEYYIESLREFENVEVISNEFSVNDLIEKCDTIFTIISTTIYEALQSERRVILLKEFPYEDHKHIFDRKNLHLVDTVEDFISALNTEIVIDKNVTFFAPFDKEAFFKAL</sequence>
<organism evidence="1 2">
    <name type="scientific">Capnocytophaga ochracea</name>
    <dbReference type="NCBI Taxonomy" id="1018"/>
    <lineage>
        <taxon>Bacteria</taxon>
        <taxon>Pseudomonadati</taxon>
        <taxon>Bacteroidota</taxon>
        <taxon>Flavobacteriia</taxon>
        <taxon>Flavobacteriales</taxon>
        <taxon>Flavobacteriaceae</taxon>
        <taxon>Capnocytophaga</taxon>
    </lineage>
</organism>
<evidence type="ECO:0000313" key="2">
    <source>
        <dbReference type="Proteomes" id="UP000249891"/>
    </source>
</evidence>
<gene>
    <name evidence="1" type="ORF">NCTC11546_01274</name>
</gene>